<evidence type="ECO:0000256" key="3">
    <source>
        <dbReference type="ARBA" id="ARBA00022827"/>
    </source>
</evidence>
<dbReference type="GO" id="GO:0016491">
    <property type="term" value="F:oxidoreductase activity"/>
    <property type="evidence" value="ECO:0007669"/>
    <property type="project" value="UniProtKB-KW"/>
</dbReference>
<evidence type="ECO:0000313" key="8">
    <source>
        <dbReference type="EMBL" id="CEL66816.1"/>
    </source>
</evidence>
<accession>A0A0F7UCP3</accession>
<feature type="compositionally biased region" description="Polar residues" evidence="6">
    <location>
        <begin position="86"/>
        <end position="106"/>
    </location>
</feature>
<evidence type="ECO:0000259" key="7">
    <source>
        <dbReference type="Pfam" id="PF07992"/>
    </source>
</evidence>
<keyword evidence="3" id="KW-0274">FAD</keyword>
<dbReference type="Pfam" id="PF07992">
    <property type="entry name" value="Pyr_redox_2"/>
    <property type="match status" value="1"/>
</dbReference>
<name>A0A0F7UCP3_NEOCL</name>
<feature type="region of interest" description="Disordered" evidence="6">
    <location>
        <begin position="63"/>
        <end position="137"/>
    </location>
</feature>
<feature type="region of interest" description="Disordered" evidence="6">
    <location>
        <begin position="737"/>
        <end position="806"/>
    </location>
</feature>
<dbReference type="SUPFAM" id="SSF51971">
    <property type="entry name" value="Nucleotide-binding domain"/>
    <property type="match status" value="1"/>
</dbReference>
<feature type="compositionally biased region" description="Basic and acidic residues" evidence="6">
    <location>
        <begin position="65"/>
        <end position="75"/>
    </location>
</feature>
<keyword evidence="2" id="KW-0285">Flavoprotein</keyword>
<feature type="compositionally biased region" description="Polar residues" evidence="6">
    <location>
        <begin position="745"/>
        <end position="756"/>
    </location>
</feature>
<dbReference type="PRINTS" id="PR00419">
    <property type="entry name" value="ADXRDTASE"/>
</dbReference>
<gene>
    <name evidence="8" type="ORF">BN1204_026250</name>
</gene>
<dbReference type="AlphaFoldDB" id="A0A0F7UCP3"/>
<feature type="region of interest" description="Disordered" evidence="6">
    <location>
        <begin position="152"/>
        <end position="190"/>
    </location>
</feature>
<protein>
    <submittedName>
        <fullName evidence="8">NADPH:adrenodoxin oxidoreductase FprB, related</fullName>
    </submittedName>
</protein>
<feature type="compositionally biased region" description="Basic and acidic residues" evidence="6">
    <location>
        <begin position="568"/>
        <end position="584"/>
    </location>
</feature>
<dbReference type="InterPro" id="IPR055275">
    <property type="entry name" value="Ferredox_Rdtase"/>
</dbReference>
<keyword evidence="5" id="KW-0560">Oxidoreductase</keyword>
<evidence type="ECO:0000256" key="5">
    <source>
        <dbReference type="ARBA" id="ARBA00023002"/>
    </source>
</evidence>
<dbReference type="InterPro" id="IPR023753">
    <property type="entry name" value="FAD/NAD-binding_dom"/>
</dbReference>
<feature type="domain" description="FAD/NAD(P)-binding" evidence="7">
    <location>
        <begin position="245"/>
        <end position="472"/>
    </location>
</feature>
<organism evidence="8">
    <name type="scientific">Neospora caninum (strain Liverpool)</name>
    <dbReference type="NCBI Taxonomy" id="572307"/>
    <lineage>
        <taxon>Eukaryota</taxon>
        <taxon>Sar</taxon>
        <taxon>Alveolata</taxon>
        <taxon>Apicomplexa</taxon>
        <taxon>Conoidasida</taxon>
        <taxon>Coccidia</taxon>
        <taxon>Eucoccidiorida</taxon>
        <taxon>Eimeriorina</taxon>
        <taxon>Sarcocystidae</taxon>
        <taxon>Neospora</taxon>
    </lineage>
</organism>
<dbReference type="PANTHER" id="PTHR48467:SF1">
    <property type="entry name" value="GLUTAMATE SYNTHASE 1 [NADH], CHLOROPLASTIC-LIKE"/>
    <property type="match status" value="1"/>
</dbReference>
<comment type="cofactor">
    <cofactor evidence="1">
        <name>FAD</name>
        <dbReference type="ChEBI" id="CHEBI:57692"/>
    </cofactor>
</comment>
<evidence type="ECO:0000256" key="6">
    <source>
        <dbReference type="SAM" id="MobiDB-lite"/>
    </source>
</evidence>
<evidence type="ECO:0000256" key="4">
    <source>
        <dbReference type="ARBA" id="ARBA00022857"/>
    </source>
</evidence>
<feature type="compositionally biased region" description="Polar residues" evidence="6">
    <location>
        <begin position="784"/>
        <end position="794"/>
    </location>
</feature>
<evidence type="ECO:0000256" key="2">
    <source>
        <dbReference type="ARBA" id="ARBA00022630"/>
    </source>
</evidence>
<feature type="region of interest" description="Disordered" evidence="6">
    <location>
        <begin position="559"/>
        <end position="619"/>
    </location>
</feature>
<dbReference type="Gene3D" id="3.50.50.60">
    <property type="entry name" value="FAD/NAD(P)-binding domain"/>
    <property type="match status" value="2"/>
</dbReference>
<dbReference type="InterPro" id="IPR036188">
    <property type="entry name" value="FAD/NAD-bd_sf"/>
</dbReference>
<dbReference type="EMBL" id="LN714482">
    <property type="protein sequence ID" value="CEL66816.1"/>
    <property type="molecule type" value="Genomic_DNA"/>
</dbReference>
<evidence type="ECO:0000256" key="1">
    <source>
        <dbReference type="ARBA" id="ARBA00001974"/>
    </source>
</evidence>
<dbReference type="PANTHER" id="PTHR48467">
    <property type="entry name" value="GLUTAMATE SYNTHASE 1 [NADH], CHLOROPLASTIC-LIKE"/>
    <property type="match status" value="1"/>
</dbReference>
<proteinExistence type="predicted"/>
<keyword evidence="4" id="KW-0521">NADP</keyword>
<reference evidence="8" key="1">
    <citation type="journal article" date="2015" name="PLoS ONE">
        <title>Comprehensive Evaluation of Toxoplasma gondii VEG and Neospora caninum LIV Genomes with Tachyzoite Stage Transcriptome and Proteome Defines Novel Transcript Features.</title>
        <authorList>
            <person name="Ramaprasad A."/>
            <person name="Mourier T."/>
            <person name="Naeem R."/>
            <person name="Malas T.B."/>
            <person name="Moussa E."/>
            <person name="Panigrahi A."/>
            <person name="Vermont S.J."/>
            <person name="Otto T.D."/>
            <person name="Wastling J."/>
            <person name="Pain A."/>
        </authorList>
    </citation>
    <scope>NUCLEOTIDE SEQUENCE</scope>
    <source>
        <strain evidence="8">Liverpool</strain>
    </source>
</reference>
<sequence length="880" mass="95083">MTHLSVASAMNPSGIVAGPAYRAFCRGHRGRIPLGGGHSGRQTECLSSGSCFPSDNNARSLFTSREGRDAHREARASGGWEWRPSAQHQHAFRSSPTPTPSRQAVSGETCLASGTRPRQNEKNAFHSHTASTQRQRRSLWLTARQLESRVSAGSRSSPAFSFPASPSRSARDASPGALCRLHPTRGPSGAPYPLQNAVLRSPCLLSWCSATSSFSSLSSPSSLPSVSPHLSPSRFGSSDSSSPRRVCVVGAGPAGFYCAKYLQKAEPNPERLRVDMLETLPSPYGLVRYGVAPDHPEVKHVTEDFDVVARHPGFRFFGNVTLGTDVSLEELRSLYDAVILAYGAAGDRPLRIPGSTELRGCLSAREFVGFYNAHPPSLKKALALLPELPPHGDAHRLGLRPPSACVVGNGNVALDAARLLVKAREKLRATDIHERALDWFTHAGIREVTVIGRRGWVQSSFSNKELRELVTDDTILAVIDPADFSASLTEASLEELRESRLKQRSRALFEQMAANWDERERTDRPIVHLRFLASPVRALPHPDDPSRIGALEVTRNRLEGSAGAQRAVPEERGATRQEDGREYGEETTVSADERMREDWASTARDTNTTKPNLPDRSTLPTFLSAASVASSSRSPPSVSSSSVLPASLLIWSIGFQAVHAPNLRLPTVPGTGALVNDGGRILGLESDDSGRTTQGGVYASGWVRRGPRGVIATNIMDARETADRVLADLHLAHSATGARAEPQLPSVTAPVSSATSRFLGDSSETGSRRGLAGEKAEADAGDESTQNGKIQRASQPAEEPNARPEEAHAALPSLEDLLRRRAVHPVTYQGWLRVKDEEKRRGQTRGKPAEKIACIDEMLAIAHGEPPTAGIQRRDDRPSL</sequence>
<feature type="compositionally biased region" description="Low complexity" evidence="6">
    <location>
        <begin position="152"/>
        <end position="177"/>
    </location>
</feature>
<dbReference type="Gene3D" id="3.40.50.720">
    <property type="entry name" value="NAD(P)-binding Rossmann-like Domain"/>
    <property type="match status" value="3"/>
</dbReference>